<feature type="domain" description="RHD" evidence="1">
    <location>
        <begin position="30"/>
        <end position="68"/>
    </location>
</feature>
<dbReference type="InterPro" id="IPR011539">
    <property type="entry name" value="RHD_DNA_bind_dom"/>
</dbReference>
<dbReference type="HOGENOM" id="CLU_783753_0_0_1"/>
<organism evidence="2 3">
    <name type="scientific">Trichoplax adhaerens</name>
    <name type="common">Trichoplax reptans</name>
    <dbReference type="NCBI Taxonomy" id="10228"/>
    <lineage>
        <taxon>Eukaryota</taxon>
        <taxon>Metazoa</taxon>
        <taxon>Placozoa</taxon>
        <taxon>Uniplacotomia</taxon>
        <taxon>Trichoplacea</taxon>
        <taxon>Trichoplacidae</taxon>
        <taxon>Trichoplax</taxon>
    </lineage>
</organism>
<evidence type="ECO:0000313" key="2">
    <source>
        <dbReference type="EMBL" id="EDV28643.1"/>
    </source>
</evidence>
<proteinExistence type="predicted"/>
<gene>
    <name evidence="2" type="ORF">TRIADDRAFT_51764</name>
</gene>
<dbReference type="EMBL" id="DS985241">
    <property type="protein sequence ID" value="EDV28643.1"/>
    <property type="molecule type" value="Genomic_DNA"/>
</dbReference>
<reference evidence="2 3" key="1">
    <citation type="journal article" date="2008" name="Nature">
        <title>The Trichoplax genome and the nature of placozoans.</title>
        <authorList>
            <person name="Srivastava M."/>
            <person name="Begovic E."/>
            <person name="Chapman J."/>
            <person name="Putnam N.H."/>
            <person name="Hellsten U."/>
            <person name="Kawashima T."/>
            <person name="Kuo A."/>
            <person name="Mitros T."/>
            <person name="Salamov A."/>
            <person name="Carpenter M.L."/>
            <person name="Signorovitch A.Y."/>
            <person name="Moreno M.A."/>
            <person name="Kamm K."/>
            <person name="Grimwood J."/>
            <person name="Schmutz J."/>
            <person name="Shapiro H."/>
            <person name="Grigoriev I.V."/>
            <person name="Buss L.W."/>
            <person name="Schierwater B."/>
            <person name="Dellaporta S.L."/>
            <person name="Rokhsar D.S."/>
        </authorList>
    </citation>
    <scope>NUCLEOTIDE SEQUENCE [LARGE SCALE GENOMIC DNA]</scope>
    <source>
        <strain evidence="2 3">Grell-BS-1999</strain>
    </source>
</reference>
<keyword evidence="3" id="KW-1185">Reference proteome</keyword>
<sequence length="354" mass="40807">MNSKQPISVIIIKEPGTIQRPRYWLEIKRTTHGPMRDPPILRFSNYRGPAVVIAMPIASTEERFPSPHPNKLIVVGGLENDQSVFTLNEDGRMMPITSNSKAPVHALIRQFEVDGNHNIDYEFGNIAFVRIHSRKPKNHDEKWLPDSIAEKTNLLSKFILGIGLRPYLESKFMVVNPEISDDELLKNFVVRQTGNENDMQYQKFRLCFFVYPGRIEEFYSIRHLLSYIKTKPLIRNDSPRFVINDICPNTGLISKSCEVMITIKELIGLDIGPYDIMIKYISEERQLDNIPQEFKIDIEHIITWQDSSIQSIPDAGCLIFRMPIYECSSDSWGNSLPELKKVRAKIVDYRGNVP</sequence>
<dbReference type="CTD" id="6749060"/>
<dbReference type="InParanoid" id="B3RKU0"/>
<dbReference type="Proteomes" id="UP000009022">
    <property type="component" value="Unassembled WGS sequence"/>
</dbReference>
<dbReference type="GeneID" id="6749060"/>
<accession>B3RKU0</accession>
<evidence type="ECO:0000259" key="1">
    <source>
        <dbReference type="PROSITE" id="PS50254"/>
    </source>
</evidence>
<evidence type="ECO:0000313" key="3">
    <source>
        <dbReference type="Proteomes" id="UP000009022"/>
    </source>
</evidence>
<dbReference type="GO" id="GO:0003677">
    <property type="term" value="F:DNA binding"/>
    <property type="evidence" value="ECO:0007669"/>
    <property type="project" value="InterPro"/>
</dbReference>
<dbReference type="KEGG" id="tad:TRIADDRAFT_51764"/>
<protein>
    <recommendedName>
        <fullName evidence="1">RHD domain-containing protein</fullName>
    </recommendedName>
</protein>
<dbReference type="AlphaFoldDB" id="B3RKU0"/>
<name>B3RKU0_TRIAD</name>
<dbReference type="PROSITE" id="PS50254">
    <property type="entry name" value="REL_2"/>
    <property type="match status" value="1"/>
</dbReference>
<dbReference type="RefSeq" id="XP_002107845.1">
    <property type="nucleotide sequence ID" value="XM_002107809.1"/>
</dbReference>
<dbReference type="GO" id="GO:0003700">
    <property type="term" value="F:DNA-binding transcription factor activity"/>
    <property type="evidence" value="ECO:0007669"/>
    <property type="project" value="InterPro"/>
</dbReference>